<dbReference type="Proteomes" id="UP000094336">
    <property type="component" value="Unassembled WGS sequence"/>
</dbReference>
<dbReference type="GO" id="GO:0008519">
    <property type="term" value="F:ammonium channel activity"/>
    <property type="evidence" value="ECO:0007669"/>
    <property type="project" value="InterPro"/>
</dbReference>
<dbReference type="SUPFAM" id="SSF111352">
    <property type="entry name" value="Ammonium transporter"/>
    <property type="match status" value="1"/>
</dbReference>
<dbReference type="InterPro" id="IPR029020">
    <property type="entry name" value="Ammonium/urea_transptr"/>
</dbReference>
<feature type="transmembrane region" description="Helical" evidence="8">
    <location>
        <begin position="129"/>
        <end position="152"/>
    </location>
</feature>
<keyword evidence="3" id="KW-0813">Transport</keyword>
<reference evidence="11" key="1">
    <citation type="submission" date="2016-05" db="EMBL/GenBank/DDBJ databases">
        <title>Comparative genomics of biotechnologically important yeasts.</title>
        <authorList>
            <consortium name="DOE Joint Genome Institute"/>
            <person name="Riley R."/>
            <person name="Haridas S."/>
            <person name="Wolfe K.H."/>
            <person name="Lopes M.R."/>
            <person name="Hittinger C.T."/>
            <person name="Goker M."/>
            <person name="Salamov A."/>
            <person name="Wisecaver J."/>
            <person name="Long T.M."/>
            <person name="Aerts A.L."/>
            <person name="Barry K."/>
            <person name="Choi C."/>
            <person name="Clum A."/>
            <person name="Coughlan A.Y."/>
            <person name="Deshpande S."/>
            <person name="Douglass A.P."/>
            <person name="Hanson S.J."/>
            <person name="Klenk H.-P."/>
            <person name="Labutti K."/>
            <person name="Lapidus A."/>
            <person name="Lindquist E."/>
            <person name="Lipzen A."/>
            <person name="Meier-Kolthoff J.P."/>
            <person name="Ohm R.A."/>
            <person name="Otillar R.P."/>
            <person name="Pangilinan J."/>
            <person name="Peng Y."/>
            <person name="Rokas A."/>
            <person name="Rosa C.A."/>
            <person name="Scheuner C."/>
            <person name="Sibirny A.A."/>
            <person name="Slot J.C."/>
            <person name="Stielow J.B."/>
            <person name="Sun H."/>
            <person name="Kurtzman C.P."/>
            <person name="Blackwell M."/>
            <person name="Grigoriev I.V."/>
            <person name="Jeffries T.W."/>
        </authorList>
    </citation>
    <scope>NUCLEOTIDE SEQUENCE [LARGE SCALE GENOMIC DNA]</scope>
    <source>
        <strain evidence="11">NRRL Y-12698</strain>
    </source>
</reference>
<dbReference type="Pfam" id="PF00909">
    <property type="entry name" value="Ammonium_transp"/>
    <property type="match status" value="1"/>
</dbReference>
<dbReference type="InterPro" id="IPR024041">
    <property type="entry name" value="NH4_transpt_AmtB-like_dom"/>
</dbReference>
<feature type="transmembrane region" description="Helical" evidence="8">
    <location>
        <begin position="203"/>
        <end position="222"/>
    </location>
</feature>
<evidence type="ECO:0000259" key="9">
    <source>
        <dbReference type="Pfam" id="PF00909"/>
    </source>
</evidence>
<comment type="subcellular location">
    <subcellularLocation>
        <location evidence="1">Membrane</location>
        <topology evidence="1">Multi-pass membrane protein</topology>
    </subcellularLocation>
</comment>
<keyword evidence="7" id="KW-0924">Ammonia transport</keyword>
<dbReference type="PANTHER" id="PTHR43029:SF10">
    <property type="entry name" value="AMMONIUM TRANSPORTER MEP2"/>
    <property type="match status" value="1"/>
</dbReference>
<feature type="transmembrane region" description="Helical" evidence="8">
    <location>
        <begin position="366"/>
        <end position="391"/>
    </location>
</feature>
<evidence type="ECO:0000256" key="6">
    <source>
        <dbReference type="ARBA" id="ARBA00023136"/>
    </source>
</evidence>
<dbReference type="STRING" id="984486.A0A1E3QW63"/>
<gene>
    <name evidence="10" type="ORF">BABINDRAFT_160143</name>
</gene>
<feature type="transmembrane region" description="Helical" evidence="8">
    <location>
        <begin position="172"/>
        <end position="191"/>
    </location>
</feature>
<keyword evidence="6 8" id="KW-0472">Membrane</keyword>
<dbReference type="RefSeq" id="XP_018987244.1">
    <property type="nucleotide sequence ID" value="XM_019128082.1"/>
</dbReference>
<dbReference type="AlphaFoldDB" id="A0A1E3QW63"/>
<dbReference type="GO" id="GO:0005886">
    <property type="term" value="C:plasma membrane"/>
    <property type="evidence" value="ECO:0007669"/>
    <property type="project" value="TreeGrafter"/>
</dbReference>
<comment type="similarity">
    <text evidence="2">Belongs to the ammonia transporter channel (TC 1.A.11.2) family.</text>
</comment>
<evidence type="ECO:0000256" key="3">
    <source>
        <dbReference type="ARBA" id="ARBA00022448"/>
    </source>
</evidence>
<feature type="transmembrane region" description="Helical" evidence="8">
    <location>
        <begin position="286"/>
        <end position="304"/>
    </location>
</feature>
<keyword evidence="11" id="KW-1185">Reference proteome</keyword>
<evidence type="ECO:0000313" key="11">
    <source>
        <dbReference type="Proteomes" id="UP000094336"/>
    </source>
</evidence>
<evidence type="ECO:0000256" key="5">
    <source>
        <dbReference type="ARBA" id="ARBA00022989"/>
    </source>
</evidence>
<evidence type="ECO:0000256" key="1">
    <source>
        <dbReference type="ARBA" id="ARBA00004141"/>
    </source>
</evidence>
<protein>
    <recommendedName>
        <fullName evidence="9">Ammonium transporter AmtB-like domain-containing protein</fullName>
    </recommendedName>
</protein>
<feature type="domain" description="Ammonium transporter AmtB-like" evidence="9">
    <location>
        <begin position="2"/>
        <end position="417"/>
    </location>
</feature>
<feature type="transmembrane region" description="Helical" evidence="8">
    <location>
        <begin position="228"/>
        <end position="251"/>
    </location>
</feature>
<dbReference type="EMBL" id="KV454427">
    <property type="protein sequence ID" value="ODQ81916.1"/>
    <property type="molecule type" value="Genomic_DNA"/>
</dbReference>
<evidence type="ECO:0000256" key="8">
    <source>
        <dbReference type="SAM" id="Phobius"/>
    </source>
</evidence>
<evidence type="ECO:0000256" key="2">
    <source>
        <dbReference type="ARBA" id="ARBA00005887"/>
    </source>
</evidence>
<organism evidence="10 11">
    <name type="scientific">Babjeviella inositovora NRRL Y-12698</name>
    <dbReference type="NCBI Taxonomy" id="984486"/>
    <lineage>
        <taxon>Eukaryota</taxon>
        <taxon>Fungi</taxon>
        <taxon>Dikarya</taxon>
        <taxon>Ascomycota</taxon>
        <taxon>Saccharomycotina</taxon>
        <taxon>Pichiomycetes</taxon>
        <taxon>Serinales incertae sedis</taxon>
        <taxon>Babjeviella</taxon>
    </lineage>
</organism>
<feature type="transmembrane region" description="Helical" evidence="8">
    <location>
        <begin position="37"/>
        <end position="57"/>
    </location>
</feature>
<feature type="transmembrane region" description="Helical" evidence="8">
    <location>
        <begin position="263"/>
        <end position="280"/>
    </location>
</feature>
<name>A0A1E3QW63_9ASCO</name>
<proteinExistence type="inferred from homology"/>
<feature type="transmembrane region" description="Helical" evidence="8">
    <location>
        <begin position="316"/>
        <end position="337"/>
    </location>
</feature>
<dbReference type="PANTHER" id="PTHR43029">
    <property type="entry name" value="AMMONIUM TRANSPORTER MEP2"/>
    <property type="match status" value="1"/>
</dbReference>
<keyword evidence="4 8" id="KW-0812">Transmembrane</keyword>
<accession>A0A1E3QW63</accession>
<sequence>MVFMLLCTVLVMLMVFGLSLFYSGLTQRRSALTMLALPWLIFPIIAVEWFVMGYTLLYSTNNNLHFIGNFYFSCFRHMENRFFNPNSNSVADALFGGTVHAYSHALFTLLFKLTTASVTFPVVAERGRLLPLVVFVIVWAIVIYNPVVYWYWNANGWLKRLQALDFAGGNPVHTMSGVVAFTYSYMLGPRATDTLTHYRSSSTGFLTIGTIFCIIGWTGFVGGCSFNISLQTLMLVINLLNSGCVAGATWLTIDYIISGKLSIVGFCSGLISGLVVVTPAAGYINFWLSFIFGILGGLVCNFATRIKFWMRIDDTLDIFAIHGVGGLLGSLLTGIFASKRVARLNGVADIAGGIAGGWIDRHYLQLAYQLASCAATVGYVFCVTFMALWLINRVPGLYLRISVKQEAQGTDELYFGEYIQDFIEFLRVLSPDDYETEPMGLQHVELGQHESGSIHTPAAGGMAGYFDQILPHTDETFMMTEMKPNEPL</sequence>
<dbReference type="Gene3D" id="1.10.3430.10">
    <property type="entry name" value="Ammonium transporter AmtB like domains"/>
    <property type="match status" value="1"/>
</dbReference>
<dbReference type="InterPro" id="IPR018047">
    <property type="entry name" value="Ammonium_transpt_CS"/>
</dbReference>
<dbReference type="OrthoDB" id="534912at2759"/>
<dbReference type="InterPro" id="IPR001905">
    <property type="entry name" value="Ammonium_transpt"/>
</dbReference>
<keyword evidence="5 8" id="KW-1133">Transmembrane helix</keyword>
<dbReference type="PROSITE" id="PS01219">
    <property type="entry name" value="AMMONIUM_TRANSP"/>
    <property type="match status" value="1"/>
</dbReference>
<dbReference type="GeneID" id="30145935"/>
<evidence type="ECO:0000313" key="10">
    <source>
        <dbReference type="EMBL" id="ODQ81916.1"/>
    </source>
</evidence>
<evidence type="ECO:0000256" key="4">
    <source>
        <dbReference type="ARBA" id="ARBA00022692"/>
    </source>
</evidence>
<evidence type="ECO:0000256" key="7">
    <source>
        <dbReference type="ARBA" id="ARBA00023177"/>
    </source>
</evidence>